<accession>A0A6G4A3T8</accession>
<dbReference type="Gene3D" id="2.60.120.10">
    <property type="entry name" value="Jelly Rolls"/>
    <property type="match status" value="1"/>
</dbReference>
<proteinExistence type="predicted"/>
<dbReference type="Pfam" id="PF07883">
    <property type="entry name" value="Cupin_2"/>
    <property type="match status" value="1"/>
</dbReference>
<dbReference type="SUPFAM" id="SSF51182">
    <property type="entry name" value="RmlC-like cupins"/>
    <property type="match status" value="1"/>
</dbReference>
<comment type="caution">
    <text evidence="2">The sequence shown here is derived from an EMBL/GenBank/DDBJ whole genome shotgun (WGS) entry which is preliminary data.</text>
</comment>
<feature type="domain" description="Cupin type-2" evidence="1">
    <location>
        <begin position="40"/>
        <end position="107"/>
    </location>
</feature>
<evidence type="ECO:0000313" key="2">
    <source>
        <dbReference type="EMBL" id="NEW09052.1"/>
    </source>
</evidence>
<dbReference type="CDD" id="cd02209">
    <property type="entry name" value="cupin_XRE_C"/>
    <property type="match status" value="1"/>
</dbReference>
<dbReference type="AlphaFoldDB" id="A0A6G4A3T8"/>
<sequence>MIIVNANTVKPDDRPQVFLKTLFTEESIAGGKVKFGTIVIPPKARVPLNGEGAHDQDEYSIVIKGAIETGSGGKEYLISAGDATLIPAGEAHWAYNSGDVDCEIVWVLVER</sequence>
<dbReference type="EMBL" id="JAAIKC010000013">
    <property type="protein sequence ID" value="NEW09052.1"/>
    <property type="molecule type" value="Genomic_DNA"/>
</dbReference>
<organism evidence="2">
    <name type="scientific">Paenibacillus sp. SYP-B3998</name>
    <dbReference type="NCBI Taxonomy" id="2678564"/>
    <lineage>
        <taxon>Bacteria</taxon>
        <taxon>Bacillati</taxon>
        <taxon>Bacillota</taxon>
        <taxon>Bacilli</taxon>
        <taxon>Bacillales</taxon>
        <taxon>Paenibacillaceae</taxon>
        <taxon>Paenibacillus</taxon>
    </lineage>
</organism>
<protein>
    <submittedName>
        <fullName evidence="2">Cupin domain-containing protein</fullName>
    </submittedName>
</protein>
<dbReference type="InterPro" id="IPR011051">
    <property type="entry name" value="RmlC_Cupin_sf"/>
</dbReference>
<dbReference type="InterPro" id="IPR013096">
    <property type="entry name" value="Cupin_2"/>
</dbReference>
<name>A0A6G4A3T8_9BACL</name>
<evidence type="ECO:0000259" key="1">
    <source>
        <dbReference type="Pfam" id="PF07883"/>
    </source>
</evidence>
<dbReference type="RefSeq" id="WP_163952537.1">
    <property type="nucleotide sequence ID" value="NZ_JAAIKC010000013.1"/>
</dbReference>
<gene>
    <name evidence="2" type="ORF">GK047_24040</name>
</gene>
<dbReference type="InterPro" id="IPR014710">
    <property type="entry name" value="RmlC-like_jellyroll"/>
</dbReference>
<reference evidence="2" key="1">
    <citation type="submission" date="2020-02" db="EMBL/GenBank/DDBJ databases">
        <authorList>
            <person name="Shen X.-R."/>
            <person name="Zhang Y.-X."/>
        </authorList>
    </citation>
    <scope>NUCLEOTIDE SEQUENCE</scope>
    <source>
        <strain evidence="2">SYP-B3998</strain>
    </source>
</reference>